<dbReference type="EMBL" id="UGQL01000002">
    <property type="protein sequence ID" value="STZ69228.1"/>
    <property type="molecule type" value="Genomic_DNA"/>
</dbReference>
<evidence type="ECO:0000256" key="1">
    <source>
        <dbReference type="ARBA" id="ARBA00004141"/>
    </source>
</evidence>
<dbReference type="GO" id="GO:0016020">
    <property type="term" value="C:membrane"/>
    <property type="evidence" value="ECO:0007669"/>
    <property type="project" value="UniProtKB-SubCell"/>
</dbReference>
<dbReference type="AlphaFoldDB" id="A0A378U1X1"/>
<evidence type="ECO:0000313" key="6">
    <source>
        <dbReference type="EMBL" id="STZ69228.1"/>
    </source>
</evidence>
<keyword evidence="7" id="KW-1185">Reference proteome</keyword>
<keyword evidence="4 5" id="KW-0472">Membrane</keyword>
<accession>A0A378U1X1</accession>
<dbReference type="Proteomes" id="UP000255024">
    <property type="component" value="Unassembled WGS sequence"/>
</dbReference>
<evidence type="ECO:0000256" key="4">
    <source>
        <dbReference type="ARBA" id="ARBA00023136"/>
    </source>
</evidence>
<sequence>MILDILVLLALAFGVFKGFKNGFFVSVVAFLSLLIGTMGALKFSNVVKDFLQHKWGWESSFLPVLSFVIAFVLAILAVRLAAQITTKIFEAAFLGFFNRMLGALFQILVVILMMSLVYAVMDQINNSIRIIGPETLASSKSYSIYLFVSEHIFPSLFEMVKHLFEKSVDVLQTPTPESI</sequence>
<protein>
    <submittedName>
        <fullName evidence="6">Colicin V production protein</fullName>
    </submittedName>
</protein>
<dbReference type="InterPro" id="IPR003825">
    <property type="entry name" value="Colicin-V_CvpA"/>
</dbReference>
<dbReference type="PANTHER" id="PTHR37306">
    <property type="entry name" value="COLICIN V PRODUCTION PROTEIN"/>
    <property type="match status" value="1"/>
</dbReference>
<keyword evidence="2 5" id="KW-0812">Transmembrane</keyword>
<comment type="subcellular location">
    <subcellularLocation>
        <location evidence="1">Membrane</location>
        <topology evidence="1">Multi-pass membrane protein</topology>
    </subcellularLocation>
</comment>
<feature type="transmembrane region" description="Helical" evidence="5">
    <location>
        <begin position="103"/>
        <end position="121"/>
    </location>
</feature>
<organism evidence="6 7">
    <name type="scientific">Myroides odoratus</name>
    <name type="common">Flavobacterium odoratum</name>
    <dbReference type="NCBI Taxonomy" id="256"/>
    <lineage>
        <taxon>Bacteria</taxon>
        <taxon>Pseudomonadati</taxon>
        <taxon>Bacteroidota</taxon>
        <taxon>Flavobacteriia</taxon>
        <taxon>Flavobacteriales</taxon>
        <taxon>Flavobacteriaceae</taxon>
        <taxon>Myroides</taxon>
    </lineage>
</organism>
<dbReference type="PANTHER" id="PTHR37306:SF1">
    <property type="entry name" value="COLICIN V PRODUCTION PROTEIN"/>
    <property type="match status" value="1"/>
</dbReference>
<name>A0A378U1X1_MYROD</name>
<evidence type="ECO:0000256" key="3">
    <source>
        <dbReference type="ARBA" id="ARBA00022989"/>
    </source>
</evidence>
<evidence type="ECO:0000256" key="5">
    <source>
        <dbReference type="SAM" id="Phobius"/>
    </source>
</evidence>
<evidence type="ECO:0000256" key="2">
    <source>
        <dbReference type="ARBA" id="ARBA00022692"/>
    </source>
</evidence>
<keyword evidence="3 5" id="KW-1133">Transmembrane helix</keyword>
<dbReference type="Pfam" id="PF02674">
    <property type="entry name" value="Colicin_V"/>
    <property type="match status" value="1"/>
</dbReference>
<feature type="transmembrane region" description="Helical" evidence="5">
    <location>
        <begin position="61"/>
        <end position="82"/>
    </location>
</feature>
<feature type="transmembrane region" description="Helical" evidence="5">
    <location>
        <begin position="21"/>
        <end position="41"/>
    </location>
</feature>
<reference evidence="6 7" key="1">
    <citation type="submission" date="2018-06" db="EMBL/GenBank/DDBJ databases">
        <authorList>
            <consortium name="Pathogen Informatics"/>
            <person name="Doyle S."/>
        </authorList>
    </citation>
    <scope>NUCLEOTIDE SEQUENCE [LARGE SCALE GENOMIC DNA]</scope>
    <source>
        <strain evidence="6 7">NCTC11179</strain>
    </source>
</reference>
<gene>
    <name evidence="6" type="ORF">NCTC11179_02732</name>
</gene>
<evidence type="ECO:0000313" key="7">
    <source>
        <dbReference type="Proteomes" id="UP000255024"/>
    </source>
</evidence>
<dbReference type="RefSeq" id="WP_115092790.1">
    <property type="nucleotide sequence ID" value="NZ_CP068107.1"/>
</dbReference>
<dbReference type="GO" id="GO:0009403">
    <property type="term" value="P:toxin biosynthetic process"/>
    <property type="evidence" value="ECO:0007669"/>
    <property type="project" value="InterPro"/>
</dbReference>
<proteinExistence type="predicted"/>